<dbReference type="Proteomes" id="UP000251314">
    <property type="component" value="Unassembled WGS sequence"/>
</dbReference>
<evidence type="ECO:0000313" key="5">
    <source>
        <dbReference type="Proteomes" id="UP000251314"/>
    </source>
</evidence>
<reference evidence="4 5" key="1">
    <citation type="submission" date="2018-01" db="EMBL/GenBank/DDBJ databases">
        <title>Draft genome of the strawberry crown rot pathogen Phytophthora cactorum.</title>
        <authorList>
            <person name="Armitage A.D."/>
            <person name="Lysoe E."/>
            <person name="Nellist C.F."/>
            <person name="Harrison R.J."/>
            <person name="Brurberg M.B."/>
        </authorList>
    </citation>
    <scope>NUCLEOTIDE SEQUENCE [LARGE SCALE GENOMIC DNA]</scope>
    <source>
        <strain evidence="4 5">10300</strain>
    </source>
</reference>
<dbReference type="Proteomes" id="UP000697107">
    <property type="component" value="Unassembled WGS sequence"/>
</dbReference>
<accession>A0A329T5P4</accession>
<dbReference type="EMBL" id="RCMI01001539">
    <property type="protein sequence ID" value="KAG2883846.1"/>
    <property type="molecule type" value="Genomic_DNA"/>
</dbReference>
<name>A0A329T5P4_9STRA</name>
<dbReference type="EMBL" id="RCMV01001596">
    <property type="protein sequence ID" value="KAG3207934.1"/>
    <property type="molecule type" value="Genomic_DNA"/>
</dbReference>
<dbReference type="EMBL" id="RCML01000271">
    <property type="protein sequence ID" value="KAG2982816.1"/>
    <property type="molecule type" value="Genomic_DNA"/>
</dbReference>
<dbReference type="OrthoDB" id="95610at2759"/>
<evidence type="ECO:0000313" key="1">
    <source>
        <dbReference type="EMBL" id="KAG2883846.1"/>
    </source>
</evidence>
<evidence type="ECO:0000313" key="4">
    <source>
        <dbReference type="EMBL" id="RAW43486.1"/>
    </source>
</evidence>
<dbReference type="Proteomes" id="UP000774804">
    <property type="component" value="Unassembled WGS sequence"/>
</dbReference>
<evidence type="ECO:0000313" key="3">
    <source>
        <dbReference type="EMBL" id="KAG3207934.1"/>
    </source>
</evidence>
<keyword evidence="5" id="KW-1185">Reference proteome</keyword>
<comment type="caution">
    <text evidence="4">The sequence shown here is derived from an EMBL/GenBank/DDBJ whole genome shotgun (WGS) entry which is preliminary data.</text>
</comment>
<protein>
    <submittedName>
        <fullName evidence="4">Uncharacterized protein</fullName>
    </submittedName>
</protein>
<dbReference type="AlphaFoldDB" id="A0A329T5P4"/>
<organism evidence="4 5">
    <name type="scientific">Phytophthora cactorum</name>
    <dbReference type="NCBI Taxonomy" id="29920"/>
    <lineage>
        <taxon>Eukaryota</taxon>
        <taxon>Sar</taxon>
        <taxon>Stramenopiles</taxon>
        <taxon>Oomycota</taxon>
        <taxon>Peronosporomycetes</taxon>
        <taxon>Peronosporales</taxon>
        <taxon>Peronosporaceae</taxon>
        <taxon>Phytophthora</taxon>
    </lineage>
</organism>
<dbReference type="EMBL" id="MJFZ01000004">
    <property type="protein sequence ID" value="RAW43486.1"/>
    <property type="molecule type" value="Genomic_DNA"/>
</dbReference>
<gene>
    <name evidence="4" type="ORF">PC110_g443</name>
    <name evidence="1" type="ORF">PC115_g21502</name>
    <name evidence="2" type="ORF">PC118_g9768</name>
    <name evidence="3" type="ORF">PC129_g21034</name>
</gene>
<evidence type="ECO:0000313" key="2">
    <source>
        <dbReference type="EMBL" id="KAG2982816.1"/>
    </source>
</evidence>
<proteinExistence type="predicted"/>
<sequence>MIAEFGEDGVAIVDYVSTTGNVADVFTRALGPQGFEYLRGKFSMENVLVA</sequence>
<reference evidence="1" key="2">
    <citation type="submission" date="2018-10" db="EMBL/GenBank/DDBJ databases">
        <title>Effector identification in a new, highly contiguous assembly of the strawberry crown rot pathogen Phytophthora cactorum.</title>
        <authorList>
            <person name="Armitage A.D."/>
            <person name="Nellist C.F."/>
            <person name="Bates H."/>
            <person name="Vickerstaff R.J."/>
            <person name="Harrison R.J."/>
        </authorList>
    </citation>
    <scope>NUCLEOTIDE SEQUENCE</scope>
    <source>
        <strain evidence="1">4032</strain>
        <strain evidence="2">P415</strain>
        <strain evidence="3">P421</strain>
    </source>
</reference>
<dbReference type="VEuPathDB" id="FungiDB:PC110_g443"/>
<dbReference type="Proteomes" id="UP000760860">
    <property type="component" value="Unassembled WGS sequence"/>
</dbReference>